<gene>
    <name evidence="12" type="ORF">AWJ07_02480</name>
</gene>
<evidence type="ECO:0000256" key="8">
    <source>
        <dbReference type="ARBA" id="ARBA00037071"/>
    </source>
</evidence>
<evidence type="ECO:0000313" key="12">
    <source>
        <dbReference type="EMBL" id="KVX03445.1"/>
    </source>
</evidence>
<evidence type="ECO:0000256" key="9">
    <source>
        <dbReference type="PROSITE-ProRule" id="PRU00277"/>
    </source>
</evidence>
<dbReference type="EC" id="5.2.1.8" evidence="10"/>
<keyword evidence="5 9" id="KW-0697">Rotamase</keyword>
<evidence type="ECO:0000313" key="13">
    <source>
        <dbReference type="Proteomes" id="UP000055702"/>
    </source>
</evidence>
<dbReference type="AlphaFoldDB" id="A0A125BF04"/>
<dbReference type="EMBL" id="LRDC01000001">
    <property type="protein sequence ID" value="KVX03445.1"/>
    <property type="molecule type" value="Genomic_DNA"/>
</dbReference>
<dbReference type="Proteomes" id="UP000055702">
    <property type="component" value="Unassembled WGS sequence"/>
</dbReference>
<dbReference type="InterPro" id="IPR001179">
    <property type="entry name" value="PPIase_FKBP_dom"/>
</dbReference>
<dbReference type="InterPro" id="IPR046357">
    <property type="entry name" value="PPIase_dom_sf"/>
</dbReference>
<evidence type="ECO:0000256" key="4">
    <source>
        <dbReference type="ARBA" id="ARBA00022490"/>
    </source>
</evidence>
<evidence type="ECO:0000256" key="1">
    <source>
        <dbReference type="ARBA" id="ARBA00000971"/>
    </source>
</evidence>
<dbReference type="OMA" id="HSHEGGC"/>
<dbReference type="Gene3D" id="3.10.50.40">
    <property type="match status" value="1"/>
</dbReference>
<dbReference type="InterPro" id="IPR048261">
    <property type="entry name" value="SlpA/SlyD-like_ins_sf"/>
</dbReference>
<accession>A0A125BF04</accession>
<dbReference type="GO" id="GO:0005737">
    <property type="term" value="C:cytoplasm"/>
    <property type="evidence" value="ECO:0007669"/>
    <property type="project" value="UniProtKB-SubCell"/>
</dbReference>
<dbReference type="PANTHER" id="PTHR47861:SF3">
    <property type="entry name" value="FKBP-TYPE PEPTIDYL-PROLYL CIS-TRANS ISOMERASE SLYD"/>
    <property type="match status" value="1"/>
</dbReference>
<comment type="caution">
    <text evidence="12">The sequence shown here is derived from an EMBL/GenBank/DDBJ whole genome shotgun (WGS) entry which is preliminary data.</text>
</comment>
<dbReference type="Pfam" id="PF00254">
    <property type="entry name" value="FKBP_C"/>
    <property type="match status" value="1"/>
</dbReference>
<comment type="function">
    <text evidence="8">Also involved in hydrogenase metallocenter assembly, probably by participating in the nickel insertion step. This function in hydrogenase biosynthesis requires chaperone activity and the presence of the metal-binding domain, but not PPIase activity.</text>
</comment>
<evidence type="ECO:0000256" key="6">
    <source>
        <dbReference type="ARBA" id="ARBA00023186"/>
    </source>
</evidence>
<keyword evidence="6" id="KW-0143">Chaperone</keyword>
<dbReference type="SUPFAM" id="SSF54534">
    <property type="entry name" value="FKBP-like"/>
    <property type="match status" value="1"/>
</dbReference>
<evidence type="ECO:0000256" key="5">
    <source>
        <dbReference type="ARBA" id="ARBA00023110"/>
    </source>
</evidence>
<dbReference type="NCBIfam" id="NF008008">
    <property type="entry name" value="PRK10737.1"/>
    <property type="match status" value="1"/>
</dbReference>
<dbReference type="PROSITE" id="PS50059">
    <property type="entry name" value="FKBP_PPIASE"/>
    <property type="match status" value="1"/>
</dbReference>
<dbReference type="GeneID" id="41838290"/>
<comment type="catalytic activity">
    <reaction evidence="1 9 10">
        <text>[protein]-peptidylproline (omega=180) = [protein]-peptidylproline (omega=0)</text>
        <dbReference type="Rhea" id="RHEA:16237"/>
        <dbReference type="Rhea" id="RHEA-COMP:10747"/>
        <dbReference type="Rhea" id="RHEA-COMP:10748"/>
        <dbReference type="ChEBI" id="CHEBI:83833"/>
        <dbReference type="ChEBI" id="CHEBI:83834"/>
        <dbReference type="EC" id="5.2.1.8"/>
    </reaction>
</comment>
<feature type="domain" description="PPIase FKBP-type" evidence="11">
    <location>
        <begin position="6"/>
        <end position="83"/>
    </location>
</feature>
<dbReference type="PANTHER" id="PTHR47861">
    <property type="entry name" value="FKBP-TYPE PEPTIDYL-PROLYL CIS-TRANS ISOMERASE SLYD"/>
    <property type="match status" value="1"/>
</dbReference>
<reference evidence="12 13" key="1">
    <citation type="submission" date="2016-01" db="EMBL/GenBank/DDBJ databases">
        <title>Draft genome of the antarctic isolate Shewanella frigidimarina Ag06-30.</title>
        <authorList>
            <person name="Parmeciano Di Noto G."/>
            <person name="Vazquez S."/>
            <person name="Mac Cormack W."/>
            <person name="Iriarte A."/>
            <person name="Quiroga C."/>
        </authorList>
    </citation>
    <scope>NUCLEOTIDE SEQUENCE [LARGE SCALE GENOMIC DNA]</scope>
    <source>
        <strain evidence="12 13">Ag06-30</strain>
    </source>
</reference>
<dbReference type="GO" id="GO:0003755">
    <property type="term" value="F:peptidyl-prolyl cis-trans isomerase activity"/>
    <property type="evidence" value="ECO:0007669"/>
    <property type="project" value="UniProtKB-UniRule"/>
</dbReference>
<evidence type="ECO:0000256" key="10">
    <source>
        <dbReference type="RuleBase" id="RU003915"/>
    </source>
</evidence>
<dbReference type="GO" id="GO:0042026">
    <property type="term" value="P:protein refolding"/>
    <property type="evidence" value="ECO:0007669"/>
    <property type="project" value="UniProtKB-ARBA"/>
</dbReference>
<name>A0A125BF04_SHEFR</name>
<dbReference type="RefSeq" id="WP_011638355.1">
    <property type="nucleotide sequence ID" value="NZ_JBBMQR010000022.1"/>
</dbReference>
<sequence>MKITKHAAVTIHYRLSDEQGLLVESSFESEPMVYLHGTENLIPGLESVLEGKTVGENIEAKIPAEQAYGEYHPGLKQEVPVSAFGDVEDIVPGMRFIAETEMGQRPVQVIEVKDDVIVVDGNHPLAGQSLHFSVEVIAVREATAEELSHGHIHAEGGCGSHGHDHGHDHESCGTEKPGCDGNGGCGCR</sequence>
<dbReference type="Gene3D" id="2.40.10.330">
    <property type="match status" value="1"/>
</dbReference>
<keyword evidence="4" id="KW-0963">Cytoplasm</keyword>
<protein>
    <recommendedName>
        <fullName evidence="10">Peptidyl-prolyl cis-trans isomerase</fullName>
        <ecNumber evidence="10">5.2.1.8</ecNumber>
    </recommendedName>
</protein>
<comment type="subcellular location">
    <subcellularLocation>
        <location evidence="2">Cytoplasm</location>
    </subcellularLocation>
</comment>
<evidence type="ECO:0000256" key="3">
    <source>
        <dbReference type="ARBA" id="ARBA00006577"/>
    </source>
</evidence>
<comment type="similarity">
    <text evidence="3 10">Belongs to the FKBP-type PPIase family.</text>
</comment>
<organism evidence="12">
    <name type="scientific">Shewanella frigidimarina</name>
    <dbReference type="NCBI Taxonomy" id="56812"/>
    <lineage>
        <taxon>Bacteria</taxon>
        <taxon>Pseudomonadati</taxon>
        <taxon>Pseudomonadota</taxon>
        <taxon>Gammaproteobacteria</taxon>
        <taxon>Alteromonadales</taxon>
        <taxon>Shewanellaceae</taxon>
        <taxon>Shewanella</taxon>
    </lineage>
</organism>
<evidence type="ECO:0000256" key="2">
    <source>
        <dbReference type="ARBA" id="ARBA00004496"/>
    </source>
</evidence>
<proteinExistence type="inferred from homology"/>
<evidence type="ECO:0000256" key="7">
    <source>
        <dbReference type="ARBA" id="ARBA00023235"/>
    </source>
</evidence>
<evidence type="ECO:0000259" key="11">
    <source>
        <dbReference type="PROSITE" id="PS50059"/>
    </source>
</evidence>
<keyword evidence="7 9" id="KW-0413">Isomerase</keyword>